<protein>
    <submittedName>
        <fullName evidence="3">Uncharacterized protein</fullName>
    </submittedName>
</protein>
<accession>A0A9P5YH39</accession>
<feature type="region of interest" description="Disordered" evidence="1">
    <location>
        <begin position="344"/>
        <end position="376"/>
    </location>
</feature>
<name>A0A9P5YH39_9AGAR</name>
<dbReference type="AlphaFoldDB" id="A0A9P5YH39"/>
<sequence>MEIFSEMRKSIRELWLLLPIANLVGPTACPVALLVATMAFVYLKARRLQSNTPSSKENSAPRANRMSNSNKNRPPGSWTPSHFTYPPISSYPSEVGNIKPIPYRPFRWGEYHVTMGIRSMPWDEWIELDNQYEAYHRIRAHRIRTRGEGVIRVMPDNTGVVQSGAAAAVELVHELVEYLSRRYPTTFSVTRHSNTTDSTFGWEGAQPIKTITVVPLNVTYDVPLSVEEPGAAVRALEVAALIIQEDLALMVEGLDGKYYFQAGAICVPGFWRMQDKIGLPLDQIHITGDVPRYKEKLEMSMERFFQRMTVDKPVVRNNYFFQVIEPKSETNSIDTNVSIREDKEVDPEELAWSESTNGPEDDFIHGHRKPSRPTPGVADLRLRSERQTLRRLPRSGAIVFTIRTYLTPMEDLGREPGVPGRLASALRGWGRDIGIYKGKERGNWWDALLGYLDACCDEQLAQGVTAEGAGKEHYPL</sequence>
<keyword evidence="2" id="KW-0812">Transmembrane</keyword>
<evidence type="ECO:0000256" key="1">
    <source>
        <dbReference type="SAM" id="MobiDB-lite"/>
    </source>
</evidence>
<comment type="caution">
    <text evidence="3">The sequence shown here is derived from an EMBL/GenBank/DDBJ whole genome shotgun (WGS) entry which is preliminary data.</text>
</comment>
<keyword evidence="2" id="KW-1133">Transmembrane helix</keyword>
<evidence type="ECO:0000256" key="2">
    <source>
        <dbReference type="SAM" id="Phobius"/>
    </source>
</evidence>
<dbReference type="EMBL" id="MU150231">
    <property type="protein sequence ID" value="KAF9468808.1"/>
    <property type="molecule type" value="Genomic_DNA"/>
</dbReference>
<evidence type="ECO:0000313" key="3">
    <source>
        <dbReference type="EMBL" id="KAF9468808.1"/>
    </source>
</evidence>
<gene>
    <name evidence="3" type="ORF">BDZ94DRAFT_1244640</name>
</gene>
<keyword evidence="2" id="KW-0472">Membrane</keyword>
<dbReference type="OrthoDB" id="497541at2759"/>
<dbReference type="InterPro" id="IPR021848">
    <property type="entry name" value="HODM_asu-like"/>
</dbReference>
<keyword evidence="4" id="KW-1185">Reference proteome</keyword>
<feature type="transmembrane region" description="Helical" evidence="2">
    <location>
        <begin position="20"/>
        <end position="43"/>
    </location>
</feature>
<dbReference type="Proteomes" id="UP000807353">
    <property type="component" value="Unassembled WGS sequence"/>
</dbReference>
<proteinExistence type="predicted"/>
<dbReference type="Pfam" id="PF11927">
    <property type="entry name" value="HODM_asu-like"/>
    <property type="match status" value="1"/>
</dbReference>
<organism evidence="3 4">
    <name type="scientific">Collybia nuda</name>
    <dbReference type="NCBI Taxonomy" id="64659"/>
    <lineage>
        <taxon>Eukaryota</taxon>
        <taxon>Fungi</taxon>
        <taxon>Dikarya</taxon>
        <taxon>Basidiomycota</taxon>
        <taxon>Agaricomycotina</taxon>
        <taxon>Agaricomycetes</taxon>
        <taxon>Agaricomycetidae</taxon>
        <taxon>Agaricales</taxon>
        <taxon>Tricholomatineae</taxon>
        <taxon>Clitocybaceae</taxon>
        <taxon>Collybia</taxon>
    </lineage>
</organism>
<feature type="region of interest" description="Disordered" evidence="1">
    <location>
        <begin position="51"/>
        <end position="79"/>
    </location>
</feature>
<reference evidence="3" key="1">
    <citation type="submission" date="2020-11" db="EMBL/GenBank/DDBJ databases">
        <authorList>
            <consortium name="DOE Joint Genome Institute"/>
            <person name="Ahrendt S."/>
            <person name="Riley R."/>
            <person name="Andreopoulos W."/>
            <person name="Labutti K."/>
            <person name="Pangilinan J."/>
            <person name="Ruiz-Duenas F.J."/>
            <person name="Barrasa J.M."/>
            <person name="Sanchez-Garcia M."/>
            <person name="Camarero S."/>
            <person name="Miyauchi S."/>
            <person name="Serrano A."/>
            <person name="Linde D."/>
            <person name="Babiker R."/>
            <person name="Drula E."/>
            <person name="Ayuso-Fernandez I."/>
            <person name="Pacheco R."/>
            <person name="Padilla G."/>
            <person name="Ferreira P."/>
            <person name="Barriuso J."/>
            <person name="Kellner H."/>
            <person name="Castanera R."/>
            <person name="Alfaro M."/>
            <person name="Ramirez L."/>
            <person name="Pisabarro A.G."/>
            <person name="Kuo A."/>
            <person name="Tritt A."/>
            <person name="Lipzen A."/>
            <person name="He G."/>
            <person name="Yan M."/>
            <person name="Ng V."/>
            <person name="Cullen D."/>
            <person name="Martin F."/>
            <person name="Rosso M.-N."/>
            <person name="Henrissat B."/>
            <person name="Hibbett D."/>
            <person name="Martinez A.T."/>
            <person name="Grigoriev I.V."/>
        </authorList>
    </citation>
    <scope>NUCLEOTIDE SEQUENCE</scope>
    <source>
        <strain evidence="3">CBS 247.69</strain>
    </source>
</reference>
<feature type="compositionally biased region" description="Polar residues" evidence="1">
    <location>
        <begin position="65"/>
        <end position="79"/>
    </location>
</feature>
<evidence type="ECO:0000313" key="4">
    <source>
        <dbReference type="Proteomes" id="UP000807353"/>
    </source>
</evidence>